<dbReference type="PANTHER" id="PTHR10106:SF15">
    <property type="entry name" value="TRANSMEMBRANE ASCORBATE FERRIREDUCTASE 3-RELATED"/>
    <property type="match status" value="1"/>
</dbReference>
<keyword evidence="7" id="KW-0249">Electron transport</keyword>
<dbReference type="OrthoDB" id="907479at2759"/>
<dbReference type="GO" id="GO:0016020">
    <property type="term" value="C:membrane"/>
    <property type="evidence" value="ECO:0007669"/>
    <property type="project" value="UniProtKB-SubCell"/>
</dbReference>
<keyword evidence="3" id="KW-0813">Transport</keyword>
<evidence type="ECO:0000256" key="11">
    <source>
        <dbReference type="SAM" id="Phobius"/>
    </source>
</evidence>
<accession>A0A830BU14</accession>
<reference evidence="13" key="1">
    <citation type="submission" date="2020-07" db="EMBL/GenBank/DDBJ databases">
        <title>Ethylene signaling mediates host invasion by parasitic plants.</title>
        <authorList>
            <person name="Yoshida S."/>
        </authorList>
    </citation>
    <scope>NUCLEOTIDE SEQUENCE</scope>
    <source>
        <strain evidence="13">Okayama</strain>
    </source>
</reference>
<sequence length="116" mass="13256">MFLLPGTSNESRARASPWHINGVRALMYMVIVAALTGLMEKVTYMGLRHQTEARVINFIGLSIMLFGTAVDLSVSLGRFALNPFSFFFLLFMILYTPFKIFMICFSVTRTTYYSSW</sequence>
<dbReference type="InterPro" id="IPR043205">
    <property type="entry name" value="CYB561/CYBRD1-like"/>
</dbReference>
<organism evidence="13 14">
    <name type="scientific">Phtheirospermum japonicum</name>
    <dbReference type="NCBI Taxonomy" id="374723"/>
    <lineage>
        <taxon>Eukaryota</taxon>
        <taxon>Viridiplantae</taxon>
        <taxon>Streptophyta</taxon>
        <taxon>Embryophyta</taxon>
        <taxon>Tracheophyta</taxon>
        <taxon>Spermatophyta</taxon>
        <taxon>Magnoliopsida</taxon>
        <taxon>eudicotyledons</taxon>
        <taxon>Gunneridae</taxon>
        <taxon>Pentapetalae</taxon>
        <taxon>asterids</taxon>
        <taxon>lamiids</taxon>
        <taxon>Lamiales</taxon>
        <taxon>Orobanchaceae</taxon>
        <taxon>Orobanchaceae incertae sedis</taxon>
        <taxon>Phtheirospermum</taxon>
    </lineage>
</organism>
<comment type="subcellular location">
    <subcellularLocation>
        <location evidence="2">Membrane</location>
        <topology evidence="2">Multi-pass membrane protein</topology>
    </subcellularLocation>
</comment>
<dbReference type="GO" id="GO:0046872">
    <property type="term" value="F:metal ion binding"/>
    <property type="evidence" value="ECO:0007669"/>
    <property type="project" value="UniProtKB-KW"/>
</dbReference>
<dbReference type="EMBL" id="BMAC01000109">
    <property type="protein sequence ID" value="GFP85591.1"/>
    <property type="molecule type" value="Genomic_DNA"/>
</dbReference>
<evidence type="ECO:0000259" key="12">
    <source>
        <dbReference type="PROSITE" id="PS50939"/>
    </source>
</evidence>
<evidence type="ECO:0000256" key="1">
    <source>
        <dbReference type="ARBA" id="ARBA00001970"/>
    </source>
</evidence>
<keyword evidence="8 11" id="KW-1133">Transmembrane helix</keyword>
<dbReference type="Proteomes" id="UP000653305">
    <property type="component" value="Unassembled WGS sequence"/>
</dbReference>
<keyword evidence="4" id="KW-0349">Heme</keyword>
<dbReference type="GO" id="GO:0016491">
    <property type="term" value="F:oxidoreductase activity"/>
    <property type="evidence" value="ECO:0007669"/>
    <property type="project" value="InterPro"/>
</dbReference>
<evidence type="ECO:0000256" key="9">
    <source>
        <dbReference type="ARBA" id="ARBA00023004"/>
    </source>
</evidence>
<evidence type="ECO:0000256" key="8">
    <source>
        <dbReference type="ARBA" id="ARBA00022989"/>
    </source>
</evidence>
<dbReference type="Gene3D" id="1.20.120.1770">
    <property type="match status" value="1"/>
</dbReference>
<feature type="transmembrane region" description="Helical" evidence="11">
    <location>
        <begin position="86"/>
        <end position="107"/>
    </location>
</feature>
<evidence type="ECO:0000256" key="3">
    <source>
        <dbReference type="ARBA" id="ARBA00022448"/>
    </source>
</evidence>
<comment type="caution">
    <text evidence="13">The sequence shown here is derived from an EMBL/GenBank/DDBJ whole genome shotgun (WGS) entry which is preliminary data.</text>
</comment>
<keyword evidence="9" id="KW-0408">Iron</keyword>
<keyword evidence="5 11" id="KW-0812">Transmembrane</keyword>
<feature type="transmembrane region" description="Helical" evidence="11">
    <location>
        <begin position="55"/>
        <end position="74"/>
    </location>
</feature>
<dbReference type="PANTHER" id="PTHR10106">
    <property type="entry name" value="CYTOCHROME B561-RELATED"/>
    <property type="match status" value="1"/>
</dbReference>
<evidence type="ECO:0000256" key="10">
    <source>
        <dbReference type="ARBA" id="ARBA00023136"/>
    </source>
</evidence>
<dbReference type="InterPro" id="IPR006593">
    <property type="entry name" value="Cyt_b561/ferric_Rdtase_TM"/>
</dbReference>
<keyword evidence="10 11" id="KW-0472">Membrane</keyword>
<name>A0A830BU14_9LAMI</name>
<evidence type="ECO:0000313" key="13">
    <source>
        <dbReference type="EMBL" id="GFP85591.1"/>
    </source>
</evidence>
<gene>
    <name evidence="13" type="ORF">PHJA_000702800</name>
</gene>
<evidence type="ECO:0000256" key="7">
    <source>
        <dbReference type="ARBA" id="ARBA00022982"/>
    </source>
</evidence>
<dbReference type="AlphaFoldDB" id="A0A830BU14"/>
<keyword evidence="6" id="KW-0479">Metal-binding</keyword>
<evidence type="ECO:0000256" key="2">
    <source>
        <dbReference type="ARBA" id="ARBA00004141"/>
    </source>
</evidence>
<comment type="cofactor">
    <cofactor evidence="1">
        <name>heme b</name>
        <dbReference type="ChEBI" id="CHEBI:60344"/>
    </cofactor>
</comment>
<dbReference type="PROSITE" id="PS50939">
    <property type="entry name" value="CYTOCHROME_B561"/>
    <property type="match status" value="1"/>
</dbReference>
<evidence type="ECO:0000313" key="14">
    <source>
        <dbReference type="Proteomes" id="UP000653305"/>
    </source>
</evidence>
<proteinExistence type="predicted"/>
<feature type="domain" description="Cytochrome b561" evidence="12">
    <location>
        <begin position="1"/>
        <end position="75"/>
    </location>
</feature>
<feature type="transmembrane region" description="Helical" evidence="11">
    <location>
        <begin position="25"/>
        <end position="43"/>
    </location>
</feature>
<evidence type="ECO:0000256" key="4">
    <source>
        <dbReference type="ARBA" id="ARBA00022617"/>
    </source>
</evidence>
<keyword evidence="14" id="KW-1185">Reference proteome</keyword>
<protein>
    <submittedName>
        <fullName evidence="13">Probable transmembrane ascorbate ferrireductase 3</fullName>
    </submittedName>
</protein>
<evidence type="ECO:0000256" key="5">
    <source>
        <dbReference type="ARBA" id="ARBA00022692"/>
    </source>
</evidence>
<evidence type="ECO:0000256" key="6">
    <source>
        <dbReference type="ARBA" id="ARBA00022723"/>
    </source>
</evidence>